<dbReference type="Gene3D" id="1.10.10.10">
    <property type="entry name" value="Winged helix-like DNA-binding domain superfamily/Winged helix DNA-binding domain"/>
    <property type="match status" value="1"/>
</dbReference>
<dbReference type="PANTHER" id="PTHR42756">
    <property type="entry name" value="TRANSCRIPTIONAL REGULATOR, MARR"/>
    <property type="match status" value="1"/>
</dbReference>
<evidence type="ECO:0000259" key="4">
    <source>
        <dbReference type="PROSITE" id="PS50995"/>
    </source>
</evidence>
<sequence>MEEKILDLLQKINTIYRSAQKYATRELSKNDISAIEAAILTKIYNSSAPQDEISKEIGVDKAYISRVLVKMEEKKLILKKNSQKDKRIREIEITKLGKEKLNIRQQILVKWCEETFGDISLKELNLLTEAIEIISNKANEK</sequence>
<dbReference type="SMART" id="SM00347">
    <property type="entry name" value="HTH_MARR"/>
    <property type="match status" value="1"/>
</dbReference>
<dbReference type="SUPFAM" id="SSF46785">
    <property type="entry name" value="Winged helix' DNA-binding domain"/>
    <property type="match status" value="1"/>
</dbReference>
<keyword evidence="2" id="KW-0238">DNA-binding</keyword>
<dbReference type="InterPro" id="IPR000835">
    <property type="entry name" value="HTH_MarR-typ"/>
</dbReference>
<dbReference type="Pfam" id="PF01047">
    <property type="entry name" value="MarR"/>
    <property type="match status" value="1"/>
</dbReference>
<dbReference type="GO" id="GO:0003700">
    <property type="term" value="F:DNA-binding transcription factor activity"/>
    <property type="evidence" value="ECO:0007669"/>
    <property type="project" value="InterPro"/>
</dbReference>
<keyword evidence="3" id="KW-0804">Transcription</keyword>
<dbReference type="GO" id="GO:0003677">
    <property type="term" value="F:DNA binding"/>
    <property type="evidence" value="ECO:0007669"/>
    <property type="project" value="UniProtKB-KW"/>
</dbReference>
<evidence type="ECO:0000256" key="1">
    <source>
        <dbReference type="ARBA" id="ARBA00023015"/>
    </source>
</evidence>
<proteinExistence type="predicted"/>
<evidence type="ECO:0000256" key="2">
    <source>
        <dbReference type="ARBA" id="ARBA00023125"/>
    </source>
</evidence>
<dbReference type="EMBL" id="BK014721">
    <property type="protein sequence ID" value="DAD69435.1"/>
    <property type="molecule type" value="Genomic_DNA"/>
</dbReference>
<feature type="domain" description="HTH marR-type" evidence="4">
    <location>
        <begin position="2"/>
        <end position="136"/>
    </location>
</feature>
<organism evidence="5">
    <name type="scientific">Myoviridae sp. ctqMr7</name>
    <dbReference type="NCBI Taxonomy" id="2823552"/>
    <lineage>
        <taxon>Viruses</taxon>
        <taxon>Duplodnaviria</taxon>
        <taxon>Heunggongvirae</taxon>
        <taxon>Uroviricota</taxon>
        <taxon>Caudoviricetes</taxon>
    </lineage>
</organism>
<protein>
    <submittedName>
        <fullName evidence="5">Helix-turn-helix multiple antibiotic resistance protein</fullName>
    </submittedName>
</protein>
<reference evidence="5" key="1">
    <citation type="journal article" date="2021" name="Proc. Natl. Acad. Sci. U.S.A.">
        <title>A Catalog of Tens of Thousands of Viruses from Human Metagenomes Reveals Hidden Associations with Chronic Diseases.</title>
        <authorList>
            <person name="Tisza M.J."/>
            <person name="Buck C.B."/>
        </authorList>
    </citation>
    <scope>NUCLEOTIDE SEQUENCE</scope>
    <source>
        <strain evidence="5">CtqMr7</strain>
    </source>
</reference>
<name>A0A8S5LHX2_9CAUD</name>
<dbReference type="InterPro" id="IPR036388">
    <property type="entry name" value="WH-like_DNA-bd_sf"/>
</dbReference>
<dbReference type="PROSITE" id="PS50995">
    <property type="entry name" value="HTH_MARR_2"/>
    <property type="match status" value="1"/>
</dbReference>
<dbReference type="PANTHER" id="PTHR42756:SF1">
    <property type="entry name" value="TRANSCRIPTIONAL REPRESSOR OF EMRAB OPERON"/>
    <property type="match status" value="1"/>
</dbReference>
<accession>A0A8S5LHX2</accession>
<evidence type="ECO:0000256" key="3">
    <source>
        <dbReference type="ARBA" id="ARBA00023163"/>
    </source>
</evidence>
<dbReference type="InterPro" id="IPR036390">
    <property type="entry name" value="WH_DNA-bd_sf"/>
</dbReference>
<keyword evidence="1" id="KW-0805">Transcription regulation</keyword>
<dbReference type="PRINTS" id="PR00598">
    <property type="entry name" value="HTHMARR"/>
</dbReference>
<evidence type="ECO:0000313" key="5">
    <source>
        <dbReference type="EMBL" id="DAD69435.1"/>
    </source>
</evidence>